<dbReference type="EMBL" id="JAYGGQ010000001">
    <property type="protein sequence ID" value="MEA5453093.1"/>
    <property type="molecule type" value="Genomic_DNA"/>
</dbReference>
<feature type="transmembrane region" description="Helical" evidence="1">
    <location>
        <begin position="6"/>
        <end position="28"/>
    </location>
</feature>
<comment type="caution">
    <text evidence="2">The sequence shown here is derived from an EMBL/GenBank/DDBJ whole genome shotgun (WGS) entry which is preliminary data.</text>
</comment>
<organism evidence="2 3">
    <name type="scientific">Sinomonas terricola</name>
    <dbReference type="NCBI Taxonomy" id="3110330"/>
    <lineage>
        <taxon>Bacteria</taxon>
        <taxon>Bacillati</taxon>
        <taxon>Actinomycetota</taxon>
        <taxon>Actinomycetes</taxon>
        <taxon>Micrococcales</taxon>
        <taxon>Micrococcaceae</taxon>
        <taxon>Sinomonas</taxon>
    </lineage>
</organism>
<dbReference type="InterPro" id="IPR046671">
    <property type="entry name" value="DUF6541"/>
</dbReference>
<proteinExistence type="predicted"/>
<feature type="transmembrane region" description="Helical" evidence="1">
    <location>
        <begin position="63"/>
        <end position="84"/>
    </location>
</feature>
<feature type="transmembrane region" description="Helical" evidence="1">
    <location>
        <begin position="442"/>
        <end position="462"/>
    </location>
</feature>
<feature type="transmembrane region" description="Helical" evidence="1">
    <location>
        <begin position="329"/>
        <end position="350"/>
    </location>
</feature>
<feature type="transmembrane region" description="Helical" evidence="1">
    <location>
        <begin position="405"/>
        <end position="422"/>
    </location>
</feature>
<keyword evidence="3" id="KW-1185">Reference proteome</keyword>
<evidence type="ECO:0000313" key="3">
    <source>
        <dbReference type="Proteomes" id="UP001304769"/>
    </source>
</evidence>
<protein>
    <submittedName>
        <fullName evidence="2">DUF6541 family protein</fullName>
    </submittedName>
</protein>
<reference evidence="2 3" key="1">
    <citation type="submission" date="2023-12" db="EMBL/GenBank/DDBJ databases">
        <title>Sinomonas terricola sp. nov, isolated from litchi orchard soil in Guangdong, PR China.</title>
        <authorList>
            <person name="Jiaxin W."/>
            <person name="Yang Z."/>
            <person name="Honghui Z."/>
        </authorList>
    </citation>
    <scope>NUCLEOTIDE SEQUENCE [LARGE SCALE GENOMIC DNA]</scope>
    <source>
        <strain evidence="2 3">JGH33</strain>
    </source>
</reference>
<feature type="transmembrane region" description="Helical" evidence="1">
    <location>
        <begin position="35"/>
        <end position="57"/>
    </location>
</feature>
<name>A0ABU5T0A5_9MICC</name>
<feature type="transmembrane region" description="Helical" evidence="1">
    <location>
        <begin position="105"/>
        <end position="124"/>
    </location>
</feature>
<dbReference type="Proteomes" id="UP001304769">
    <property type="component" value="Unassembled WGS sequence"/>
</dbReference>
<gene>
    <name evidence="2" type="ORF">SPF06_00020</name>
</gene>
<evidence type="ECO:0000313" key="2">
    <source>
        <dbReference type="EMBL" id="MEA5453093.1"/>
    </source>
</evidence>
<feature type="transmembrane region" description="Helical" evidence="1">
    <location>
        <begin position="491"/>
        <end position="511"/>
    </location>
</feature>
<dbReference type="RefSeq" id="WP_323276867.1">
    <property type="nucleotide sequence ID" value="NZ_JAYGGQ010000001.1"/>
</dbReference>
<keyword evidence="1" id="KW-0472">Membrane</keyword>
<keyword evidence="1" id="KW-1133">Transmembrane helix</keyword>
<feature type="transmembrane region" description="Helical" evidence="1">
    <location>
        <begin position="182"/>
        <end position="204"/>
    </location>
</feature>
<keyword evidence="1" id="KW-0812">Transmembrane</keyword>
<dbReference type="Pfam" id="PF20176">
    <property type="entry name" value="DUF6541"/>
    <property type="match status" value="1"/>
</dbReference>
<feature type="transmembrane region" description="Helical" evidence="1">
    <location>
        <begin position="242"/>
        <end position="265"/>
    </location>
</feature>
<feature type="transmembrane region" description="Helical" evidence="1">
    <location>
        <begin position="296"/>
        <end position="317"/>
    </location>
</feature>
<feature type="transmembrane region" description="Helical" evidence="1">
    <location>
        <begin position="272"/>
        <end position="290"/>
    </location>
</feature>
<feature type="transmembrane region" description="Helical" evidence="1">
    <location>
        <begin position="378"/>
        <end position="398"/>
    </location>
</feature>
<sequence length="659" mass="70423">MSWWQTAPSVLVAILVFLLPGLGFAYAVKVRGLSRLLLAPLFTVALAGVATLALPVLRLPWRPLTFAATSLVLIAVAWIVRRLIDRRWPESVFVPVRRSSTRAAWAGLAVGVLLVASTLVWAIGAPDNISQTYDNVFHLNAIEWAIESGNASPLSLGAFTGISAYPAAWHAFVALVAELSGVSVPVAVSATTIAIGAVAWPLSAMYFVQMVCGPRVAVNLLAGLFSASYSAFPLLMVDWGVLYPNLLSIAVLPAALGLGVSALGLGRLHRPSAPVAWILFLLSLPAVALAHPSTLMAILVFLLPAFVAVYTFRLRALAPFDEPRARLRAAGLTSLLLFAAFSMVVLWRVFRPPAGSADWAPVESSAQVVGEIFLSAQMGRPAAVIVGLCLVVGLVHLWRSRSRRWLLGLFLVASVLFFYAAGLNASPRWFLTGVWYFDSYRLAALMPTASLPLAVIGGVFVWDSARRSLTSASAGGRLDRILRAVRLNRRVAMSGCGVVTVLLVVGTQYGITTFGAEQARHRYVMTENAPLLSNDERTLLERLPGEVPPDDVIAGMPSNGSSLAFAYSHRHVVQPHILTTHGTDVDLVNAGLKSADTIPEVCPAIKALNVKWVLDFGTRAVTGTLPGYGGVIGLDGSNAVSLADSQGDAKLYRVTACWR</sequence>
<accession>A0ABU5T0A5</accession>
<evidence type="ECO:0000256" key="1">
    <source>
        <dbReference type="SAM" id="Phobius"/>
    </source>
</evidence>
<feature type="transmembrane region" description="Helical" evidence="1">
    <location>
        <begin position="216"/>
        <end position="236"/>
    </location>
</feature>